<keyword evidence="2" id="KW-1185">Reference proteome</keyword>
<protein>
    <submittedName>
        <fullName evidence="1">Uncharacterized protein</fullName>
    </submittedName>
</protein>
<dbReference type="EMBL" id="ML977211">
    <property type="protein sequence ID" value="KAF1981014.1"/>
    <property type="molecule type" value="Genomic_DNA"/>
</dbReference>
<dbReference type="OrthoDB" id="4135672at2759"/>
<evidence type="ECO:0000313" key="1">
    <source>
        <dbReference type="EMBL" id="KAF1981014.1"/>
    </source>
</evidence>
<dbReference type="Proteomes" id="UP000800041">
    <property type="component" value="Unassembled WGS sequence"/>
</dbReference>
<reference evidence="1" key="1">
    <citation type="journal article" date="2020" name="Stud. Mycol.">
        <title>101 Dothideomycetes genomes: a test case for predicting lifestyles and emergence of pathogens.</title>
        <authorList>
            <person name="Haridas S."/>
            <person name="Albert R."/>
            <person name="Binder M."/>
            <person name="Bloem J."/>
            <person name="Labutti K."/>
            <person name="Salamov A."/>
            <person name="Andreopoulos B."/>
            <person name="Baker S."/>
            <person name="Barry K."/>
            <person name="Bills G."/>
            <person name="Bluhm B."/>
            <person name="Cannon C."/>
            <person name="Castanera R."/>
            <person name="Culley D."/>
            <person name="Daum C."/>
            <person name="Ezra D."/>
            <person name="Gonzalez J."/>
            <person name="Henrissat B."/>
            <person name="Kuo A."/>
            <person name="Liang C."/>
            <person name="Lipzen A."/>
            <person name="Lutzoni F."/>
            <person name="Magnuson J."/>
            <person name="Mondo S."/>
            <person name="Nolan M."/>
            <person name="Ohm R."/>
            <person name="Pangilinan J."/>
            <person name="Park H.-J."/>
            <person name="Ramirez L."/>
            <person name="Alfaro M."/>
            <person name="Sun H."/>
            <person name="Tritt A."/>
            <person name="Yoshinaga Y."/>
            <person name="Zwiers L.-H."/>
            <person name="Turgeon B."/>
            <person name="Goodwin S."/>
            <person name="Spatafora J."/>
            <person name="Crous P."/>
            <person name="Grigoriev I."/>
        </authorList>
    </citation>
    <scope>NUCLEOTIDE SEQUENCE</scope>
    <source>
        <strain evidence="1">CBS 113979</strain>
    </source>
</reference>
<dbReference type="AlphaFoldDB" id="A0A6G1GJL9"/>
<proteinExistence type="predicted"/>
<name>A0A6G1GJL9_9PEZI</name>
<organism evidence="1 2">
    <name type="scientific">Aulographum hederae CBS 113979</name>
    <dbReference type="NCBI Taxonomy" id="1176131"/>
    <lineage>
        <taxon>Eukaryota</taxon>
        <taxon>Fungi</taxon>
        <taxon>Dikarya</taxon>
        <taxon>Ascomycota</taxon>
        <taxon>Pezizomycotina</taxon>
        <taxon>Dothideomycetes</taxon>
        <taxon>Pleosporomycetidae</taxon>
        <taxon>Aulographales</taxon>
        <taxon>Aulographaceae</taxon>
    </lineage>
</organism>
<gene>
    <name evidence="1" type="ORF">K402DRAFT_398947</name>
</gene>
<accession>A0A6G1GJL9</accession>
<sequence length="57" mass="6430">MSSSSGYYGVWKLRFSLALQDPDMQGTRYHTTIFIETEANKVVSYIMLLETSPPLGV</sequence>
<evidence type="ECO:0000313" key="2">
    <source>
        <dbReference type="Proteomes" id="UP000800041"/>
    </source>
</evidence>